<keyword evidence="2" id="KW-1133">Transmembrane helix</keyword>
<feature type="transmembrane region" description="Helical" evidence="2">
    <location>
        <begin position="6"/>
        <end position="28"/>
    </location>
</feature>
<comment type="caution">
    <text evidence="3">The sequence shown here is derived from an EMBL/GenBank/DDBJ whole genome shotgun (WGS) entry which is preliminary data.</text>
</comment>
<keyword evidence="1" id="KW-0175">Coiled coil</keyword>
<proteinExistence type="predicted"/>
<reference evidence="3" key="1">
    <citation type="submission" date="2018-11" db="EMBL/GenBank/DDBJ databases">
        <authorList>
            <person name="Alioto T."/>
            <person name="Alioto T."/>
        </authorList>
    </citation>
    <scope>NUCLEOTIDE SEQUENCE</scope>
</reference>
<evidence type="ECO:0000256" key="2">
    <source>
        <dbReference type="SAM" id="Phobius"/>
    </source>
</evidence>
<name>A0A8B6C9F8_MYTGA</name>
<evidence type="ECO:0000313" key="3">
    <source>
        <dbReference type="EMBL" id="VDI02290.1"/>
    </source>
</evidence>
<dbReference type="Proteomes" id="UP000596742">
    <property type="component" value="Unassembled WGS sequence"/>
</dbReference>
<protein>
    <submittedName>
        <fullName evidence="3">Uncharacterized protein</fullName>
    </submittedName>
</protein>
<dbReference type="AlphaFoldDB" id="A0A8B6C9F8"/>
<keyword evidence="4" id="KW-1185">Reference proteome</keyword>
<feature type="coiled-coil region" evidence="1">
    <location>
        <begin position="123"/>
        <end position="192"/>
    </location>
</feature>
<gene>
    <name evidence="3" type="ORF">MGAL_10B068254</name>
</gene>
<accession>A0A8B6C9F8</accession>
<organism evidence="3 4">
    <name type="scientific">Mytilus galloprovincialis</name>
    <name type="common">Mediterranean mussel</name>
    <dbReference type="NCBI Taxonomy" id="29158"/>
    <lineage>
        <taxon>Eukaryota</taxon>
        <taxon>Metazoa</taxon>
        <taxon>Spiralia</taxon>
        <taxon>Lophotrochozoa</taxon>
        <taxon>Mollusca</taxon>
        <taxon>Bivalvia</taxon>
        <taxon>Autobranchia</taxon>
        <taxon>Pteriomorphia</taxon>
        <taxon>Mytilida</taxon>
        <taxon>Mytiloidea</taxon>
        <taxon>Mytilidae</taxon>
        <taxon>Mytilinae</taxon>
        <taxon>Mytilus</taxon>
    </lineage>
</organism>
<evidence type="ECO:0000256" key="1">
    <source>
        <dbReference type="SAM" id="Coils"/>
    </source>
</evidence>
<dbReference type="EMBL" id="UYJE01001448">
    <property type="protein sequence ID" value="VDI02290.1"/>
    <property type="molecule type" value="Genomic_DNA"/>
</dbReference>
<keyword evidence="2" id="KW-0812">Transmembrane</keyword>
<evidence type="ECO:0000313" key="4">
    <source>
        <dbReference type="Proteomes" id="UP000596742"/>
    </source>
</evidence>
<sequence>MDLKDGLVVCLFCLVLTTAYIFNSILILHDEVKRQSSTIDLLKTSRDNTVNELQQQKLKMHELENTFSNFIDGNTELQEIVVSIKHKIKTGEHKTQSLEETDIELKDNLSSLINKIELNGLHIKAIEREKDLLKTSKDKTVDELQQQKLKLNELDNTFLNFIDETSELQDIVVSIKHKLESSEHKIQSLKETDFELRDSLSSIINKAESTTLNLKAMERDKMHTETTILMMKTENMKQIQDLKETVTKLQSNYFNVKEGLVENKKHLIETFGNIFKETREVYRVIECIHGRLNNLEDSVNRRRDTTIISLIREGVSRLLQFGLNFFLGPVSGYIE</sequence>
<dbReference type="OrthoDB" id="6191725at2759"/>
<keyword evidence="2" id="KW-0472">Membrane</keyword>